<sequence>MKKSVWMLMLFLTGCVDGKFFLLPDQQNQKFSCDMDPYKQGCERQSDYDRHFKSVEDKKN</sequence>
<dbReference type="AlphaFoldDB" id="A0A2S3WWE4"/>
<dbReference type="PROSITE" id="PS51257">
    <property type="entry name" value="PROKAR_LIPOPROTEIN"/>
    <property type="match status" value="1"/>
</dbReference>
<reference evidence="1 2" key="1">
    <citation type="submission" date="2016-08" db="EMBL/GenBank/DDBJ databases">
        <authorList>
            <person name="Seilhamer J.J."/>
        </authorList>
    </citation>
    <scope>NUCLEOTIDE SEQUENCE [LARGE SCALE GENOMIC DNA]</scope>
    <source>
        <strain evidence="1 2">KH-21-114</strain>
    </source>
</reference>
<dbReference type="Proteomes" id="UP000237230">
    <property type="component" value="Unassembled WGS sequence"/>
</dbReference>
<evidence type="ECO:0000313" key="1">
    <source>
        <dbReference type="EMBL" id="POG05732.1"/>
    </source>
</evidence>
<accession>A0A2S3WWE4</accession>
<dbReference type="EMBL" id="MINH01000021">
    <property type="protein sequence ID" value="POG05732.1"/>
    <property type="molecule type" value="Genomic_DNA"/>
</dbReference>
<name>A0A2S3WWE4_PSEPU</name>
<protein>
    <recommendedName>
        <fullName evidence="3">Lipoprotein</fullName>
    </recommendedName>
</protein>
<evidence type="ECO:0000313" key="2">
    <source>
        <dbReference type="Proteomes" id="UP000237230"/>
    </source>
</evidence>
<comment type="caution">
    <text evidence="1">The sequence shown here is derived from an EMBL/GenBank/DDBJ whole genome shotgun (WGS) entry which is preliminary data.</text>
</comment>
<organism evidence="1 2">
    <name type="scientific">Pseudomonas putida</name>
    <name type="common">Arthrobacter siderocapsulatus</name>
    <dbReference type="NCBI Taxonomy" id="303"/>
    <lineage>
        <taxon>Bacteria</taxon>
        <taxon>Pseudomonadati</taxon>
        <taxon>Pseudomonadota</taxon>
        <taxon>Gammaproteobacteria</taxon>
        <taxon>Pseudomonadales</taxon>
        <taxon>Pseudomonadaceae</taxon>
        <taxon>Pseudomonas</taxon>
    </lineage>
</organism>
<dbReference type="RefSeq" id="WP_103449197.1">
    <property type="nucleotide sequence ID" value="NZ_MINH01000021.1"/>
</dbReference>
<evidence type="ECO:0008006" key="3">
    <source>
        <dbReference type="Google" id="ProtNLM"/>
    </source>
</evidence>
<reference evidence="1 2" key="2">
    <citation type="submission" date="2018-03" db="EMBL/GenBank/DDBJ databases">
        <title>Draft genome of Pseudomonas putida strain KH-21-114.</title>
        <authorList>
            <person name="Yoshizawa S."/>
            <person name="Khan N.H."/>
            <person name="Nishimura M."/>
            <person name="Chiura H.X."/>
            <person name="Ogura Y."/>
            <person name="Hayashi T."/>
            <person name="Kogure K."/>
        </authorList>
    </citation>
    <scope>NUCLEOTIDE SEQUENCE [LARGE SCALE GENOMIC DNA]</scope>
    <source>
        <strain evidence="1 2">KH-21-114</strain>
    </source>
</reference>
<proteinExistence type="predicted"/>
<dbReference type="OrthoDB" id="6963541at2"/>
<gene>
    <name evidence="1" type="ORF">BGP84_22980</name>
</gene>